<dbReference type="AlphaFoldDB" id="A0A7R9D9Y3"/>
<keyword evidence="2" id="KW-0964">Secreted</keyword>
<evidence type="ECO:0000313" key="10">
    <source>
        <dbReference type="EMBL" id="CAD7410871.1"/>
    </source>
</evidence>
<keyword evidence="7" id="KW-0325">Glycoprotein</keyword>
<feature type="domain" description="EGF-like" evidence="9">
    <location>
        <begin position="83"/>
        <end position="125"/>
    </location>
</feature>
<feature type="domain" description="EGF-like calcium-binding" evidence="8">
    <location>
        <begin position="177"/>
        <end position="224"/>
    </location>
</feature>
<proteinExistence type="predicted"/>
<evidence type="ECO:0000256" key="3">
    <source>
        <dbReference type="ARBA" id="ARBA00022536"/>
    </source>
</evidence>
<dbReference type="SUPFAM" id="SSF57184">
    <property type="entry name" value="Growth factor receptor domain"/>
    <property type="match status" value="3"/>
</dbReference>
<feature type="domain" description="EGF-like calcium-binding" evidence="8">
    <location>
        <begin position="365"/>
        <end position="417"/>
    </location>
</feature>
<feature type="domain" description="EGF-like" evidence="9">
    <location>
        <begin position="180"/>
        <end position="224"/>
    </location>
</feature>
<dbReference type="FunFam" id="2.10.25.10:FF:000005">
    <property type="entry name" value="Fibrillin 2"/>
    <property type="match status" value="1"/>
</dbReference>
<evidence type="ECO:0000259" key="9">
    <source>
        <dbReference type="SMART" id="SM00181"/>
    </source>
</evidence>
<evidence type="ECO:0000256" key="6">
    <source>
        <dbReference type="ARBA" id="ARBA00023157"/>
    </source>
</evidence>
<dbReference type="InterPro" id="IPR000742">
    <property type="entry name" value="EGF"/>
</dbReference>
<feature type="domain" description="EGF-like calcium-binding" evidence="8">
    <location>
        <begin position="472"/>
        <end position="517"/>
    </location>
</feature>
<organism evidence="10">
    <name type="scientific">Timema poppense</name>
    <name type="common">Walking stick</name>
    <dbReference type="NCBI Taxonomy" id="170557"/>
    <lineage>
        <taxon>Eukaryota</taxon>
        <taxon>Metazoa</taxon>
        <taxon>Ecdysozoa</taxon>
        <taxon>Arthropoda</taxon>
        <taxon>Hexapoda</taxon>
        <taxon>Insecta</taxon>
        <taxon>Pterygota</taxon>
        <taxon>Neoptera</taxon>
        <taxon>Polyneoptera</taxon>
        <taxon>Phasmatodea</taxon>
        <taxon>Timematodea</taxon>
        <taxon>Timematoidea</taxon>
        <taxon>Timematidae</taxon>
        <taxon>Timema</taxon>
    </lineage>
</organism>
<dbReference type="Gene3D" id="2.10.25.10">
    <property type="entry name" value="Laminin"/>
    <property type="match status" value="10"/>
</dbReference>
<dbReference type="GO" id="GO:0005576">
    <property type="term" value="C:extracellular region"/>
    <property type="evidence" value="ECO:0007669"/>
    <property type="project" value="UniProtKB-SubCell"/>
</dbReference>
<dbReference type="InterPro" id="IPR018097">
    <property type="entry name" value="EGF_Ca-bd_CS"/>
</dbReference>
<dbReference type="InterPro" id="IPR049883">
    <property type="entry name" value="NOTCH1_EGF-like"/>
</dbReference>
<evidence type="ECO:0000256" key="2">
    <source>
        <dbReference type="ARBA" id="ARBA00022525"/>
    </source>
</evidence>
<dbReference type="PANTHER" id="PTHR47333">
    <property type="entry name" value="VON WILLEBRAND FACTOR C AND EGF DOMAIN-CONTAINING PROTEIN"/>
    <property type="match status" value="1"/>
</dbReference>
<dbReference type="InterPro" id="IPR009030">
    <property type="entry name" value="Growth_fac_rcpt_cys_sf"/>
</dbReference>
<reference evidence="10" key="1">
    <citation type="submission" date="2020-11" db="EMBL/GenBank/DDBJ databases">
        <authorList>
            <person name="Tran Van P."/>
        </authorList>
    </citation>
    <scope>NUCLEOTIDE SEQUENCE</scope>
</reference>
<feature type="domain" description="EGF-like" evidence="9">
    <location>
        <begin position="228"/>
        <end position="272"/>
    </location>
</feature>
<dbReference type="Pfam" id="PF07645">
    <property type="entry name" value="EGF_CA"/>
    <property type="match status" value="10"/>
</dbReference>
<feature type="domain" description="EGF-like" evidence="9">
    <location>
        <begin position="276"/>
        <end position="318"/>
    </location>
</feature>
<feature type="domain" description="EGF-like calcium-binding" evidence="8">
    <location>
        <begin position="418"/>
        <end position="471"/>
    </location>
</feature>
<dbReference type="SMART" id="SM00179">
    <property type="entry name" value="EGF_CA"/>
    <property type="match status" value="10"/>
</dbReference>
<feature type="domain" description="EGF-like" evidence="9">
    <location>
        <begin position="32"/>
        <end position="79"/>
    </location>
</feature>
<comment type="subcellular location">
    <subcellularLocation>
        <location evidence="1">Secreted</location>
    </subcellularLocation>
</comment>
<sequence>MIRTSSFSSSTVQVYGESDALKHEANELDINECEEGLDNCDQNTQLCINKEGSFHCEIQGGVTQCPAGYKINKEQRKCEDVDECKENLHSCMDETEICRNNIGAYECDIKCKAGFLYDNELRSCVDVDECREGLHSCEDNEDCFNEEGSYRCEQKQRNNEKCPLGYSYSADRKACLDVNECLTDQHNCTTASGEICVNIQGSFLCQMRSCPQGFTFNTRLTICDDVDECVTGQHNCSASEGLECVNLIGSFQCKLVSCREGFRLNTITSQCEDLDECELNTANCSPGEKCINEIGGFWCNPLCGSGYKINPVDSASCLDIDECQEGIDNCIKKTNICKNTDGGFVCEALPQCLPGFKLNSNKCEDIDECAENLHRCNTNSQLCVNTVGSYHCRTSYRPPQRHCARGFQIDQQTNVCVDVNECERGEYYCRDEEECVNSPGSYRCMITSNNVVPGEQCPAGFRYNHTRTQCFDIDECFEKIHVCNLESEACINEPGGYRCGSKPGQDKKPTTEAQKCPPGFREHPVTKSCVGKLHLLGSHMFTKN</sequence>
<feature type="domain" description="EGF-like calcium-binding" evidence="8">
    <location>
        <begin position="29"/>
        <end position="79"/>
    </location>
</feature>
<feature type="domain" description="EGF-like" evidence="9">
    <location>
        <begin position="322"/>
        <end position="364"/>
    </location>
</feature>
<keyword evidence="4" id="KW-0732">Signal</keyword>
<evidence type="ECO:0000256" key="4">
    <source>
        <dbReference type="ARBA" id="ARBA00022729"/>
    </source>
</evidence>
<dbReference type="GO" id="GO:0005509">
    <property type="term" value="F:calcium ion binding"/>
    <property type="evidence" value="ECO:0007669"/>
    <property type="project" value="InterPro"/>
</dbReference>
<dbReference type="PROSITE" id="PS01187">
    <property type="entry name" value="EGF_CA"/>
    <property type="match status" value="4"/>
</dbReference>
<feature type="domain" description="EGF-like calcium-binding" evidence="8">
    <location>
        <begin position="126"/>
        <end position="176"/>
    </location>
</feature>
<feature type="domain" description="EGF-like calcium-binding" evidence="8">
    <location>
        <begin position="80"/>
        <end position="125"/>
    </location>
</feature>
<keyword evidence="5" id="KW-0677">Repeat</keyword>
<dbReference type="SMART" id="SM00181">
    <property type="entry name" value="EGF"/>
    <property type="match status" value="7"/>
</dbReference>
<protein>
    <submittedName>
        <fullName evidence="10">Uncharacterized protein</fullName>
    </submittedName>
</protein>
<feature type="domain" description="EGF-like" evidence="9">
    <location>
        <begin position="368"/>
        <end position="404"/>
    </location>
</feature>
<evidence type="ECO:0000259" key="8">
    <source>
        <dbReference type="SMART" id="SM00179"/>
    </source>
</evidence>
<feature type="domain" description="EGF-like calcium-binding" evidence="8">
    <location>
        <begin position="225"/>
        <end position="272"/>
    </location>
</feature>
<dbReference type="FunFam" id="2.10.25.10:FF:000038">
    <property type="entry name" value="Fibrillin 2"/>
    <property type="match status" value="1"/>
</dbReference>
<accession>A0A7R9D9Y3</accession>
<dbReference type="InterPro" id="IPR001881">
    <property type="entry name" value="EGF-like_Ca-bd_dom"/>
</dbReference>
<evidence type="ECO:0000256" key="5">
    <source>
        <dbReference type="ARBA" id="ARBA00022737"/>
    </source>
</evidence>
<gene>
    <name evidence="10" type="ORF">TPSB3V08_LOCUS7583</name>
</gene>
<dbReference type="EMBL" id="OD005027">
    <property type="protein sequence ID" value="CAD7410871.1"/>
    <property type="molecule type" value="Genomic_DNA"/>
</dbReference>
<evidence type="ECO:0000256" key="1">
    <source>
        <dbReference type="ARBA" id="ARBA00004613"/>
    </source>
</evidence>
<feature type="domain" description="EGF-like calcium-binding" evidence="8">
    <location>
        <begin position="319"/>
        <end position="364"/>
    </location>
</feature>
<keyword evidence="3" id="KW-0245">EGF-like domain</keyword>
<keyword evidence="6" id="KW-1015">Disulfide bond</keyword>
<feature type="domain" description="EGF-like calcium-binding" evidence="8">
    <location>
        <begin position="273"/>
        <end position="318"/>
    </location>
</feature>
<evidence type="ECO:0000256" key="7">
    <source>
        <dbReference type="ARBA" id="ARBA00023180"/>
    </source>
</evidence>
<dbReference type="PANTHER" id="PTHR47333:SF4">
    <property type="entry name" value="EGF-LIKE DOMAIN-CONTAINING PROTEIN"/>
    <property type="match status" value="1"/>
</dbReference>
<name>A0A7R9D9Y3_TIMPO</name>
<dbReference type="InterPro" id="IPR052080">
    <property type="entry name" value="vWF_C/EGF_Fibrillin"/>
</dbReference>